<dbReference type="EMBL" id="MJFZ01001711">
    <property type="protein sequence ID" value="RAW21524.1"/>
    <property type="molecule type" value="Genomic_DNA"/>
</dbReference>
<evidence type="ECO:0000313" key="5">
    <source>
        <dbReference type="EMBL" id="RAW21639.1"/>
    </source>
</evidence>
<organism evidence="3 7">
    <name type="scientific">Phytophthora cactorum</name>
    <dbReference type="NCBI Taxonomy" id="29920"/>
    <lineage>
        <taxon>Eukaryota</taxon>
        <taxon>Sar</taxon>
        <taxon>Stramenopiles</taxon>
        <taxon>Oomycota</taxon>
        <taxon>Peronosporomycetes</taxon>
        <taxon>Peronosporales</taxon>
        <taxon>Peronosporaceae</taxon>
        <taxon>Phytophthora</taxon>
    </lineage>
</organism>
<dbReference type="EMBL" id="RCMV01003532">
    <property type="protein sequence ID" value="KAG3198427.1"/>
    <property type="molecule type" value="Genomic_DNA"/>
</dbReference>
<dbReference type="VEuPathDB" id="FungiDB:PC110_g21992"/>
<dbReference type="VEuPathDB" id="FungiDB:PC110_g21684"/>
<sequence>MMPMAWRTSHEALLMPPEEVAAALEIAQAAMYSSGKLVVSLD</sequence>
<comment type="caution">
    <text evidence="3">The sequence shown here is derived from an EMBL/GenBank/DDBJ whole genome shotgun (WGS) entry which is preliminary data.</text>
</comment>
<protein>
    <submittedName>
        <fullName evidence="3">Uncharacterized protein</fullName>
    </submittedName>
</protein>
<dbReference type="Proteomes" id="UP000760860">
    <property type="component" value="Unassembled WGS sequence"/>
</dbReference>
<dbReference type="EMBL" id="MJFZ01001686">
    <property type="protein sequence ID" value="RAW21566.1"/>
    <property type="molecule type" value="Genomic_DNA"/>
</dbReference>
<evidence type="ECO:0000313" key="1">
    <source>
        <dbReference type="EMBL" id="KAG2810438.1"/>
    </source>
</evidence>
<proteinExistence type="predicted"/>
<dbReference type="Proteomes" id="UP000251314">
    <property type="component" value="Unassembled WGS sequence"/>
</dbReference>
<dbReference type="VEuPathDB" id="FungiDB:PC110_g21918"/>
<evidence type="ECO:0000313" key="2">
    <source>
        <dbReference type="EMBL" id="KAG3198427.1"/>
    </source>
</evidence>
<dbReference type="AlphaFoldDB" id="A0A329RA54"/>
<dbReference type="EMBL" id="RCMG01002413">
    <property type="protein sequence ID" value="KAG2810438.1"/>
    <property type="molecule type" value="Genomic_DNA"/>
</dbReference>
<reference evidence="3 7" key="1">
    <citation type="submission" date="2018-01" db="EMBL/GenBank/DDBJ databases">
        <title>Draft genome of the strawberry crown rot pathogen Phytophthora cactorum.</title>
        <authorList>
            <person name="Armitage A.D."/>
            <person name="Lysoe E."/>
            <person name="Nellist C.F."/>
            <person name="Harrison R.J."/>
            <person name="Brurberg M.B."/>
        </authorList>
    </citation>
    <scope>NUCLEOTIDE SEQUENCE [LARGE SCALE GENOMIC DNA]</scope>
    <source>
        <strain evidence="3 7">10300</strain>
    </source>
</reference>
<accession>A0A329RA54</accession>
<name>A0A329RA54_9STRA</name>
<dbReference type="EMBL" id="MJFZ01001521">
    <property type="protein sequence ID" value="RAW21873.1"/>
    <property type="molecule type" value="Genomic_DNA"/>
</dbReference>
<evidence type="ECO:0000313" key="7">
    <source>
        <dbReference type="Proteomes" id="UP000251314"/>
    </source>
</evidence>
<dbReference type="Proteomes" id="UP000735874">
    <property type="component" value="Unassembled WGS sequence"/>
</dbReference>
<dbReference type="VEuPathDB" id="FungiDB:PC110_g22034"/>
<reference evidence="1" key="2">
    <citation type="submission" date="2018-10" db="EMBL/GenBank/DDBJ databases">
        <title>Effector identification in a new, highly contiguous assembly of the strawberry crown rot pathogen Phytophthora cactorum.</title>
        <authorList>
            <person name="Armitage A.D."/>
            <person name="Nellist C.F."/>
            <person name="Bates H."/>
            <person name="Vickerstaff R.J."/>
            <person name="Harrison R.J."/>
        </authorList>
    </citation>
    <scope>NUCLEOTIDE SEQUENCE</scope>
    <source>
        <strain evidence="1">15-7</strain>
        <strain evidence="2">P421</strain>
    </source>
</reference>
<keyword evidence="7" id="KW-1185">Reference proteome</keyword>
<evidence type="ECO:0000313" key="4">
    <source>
        <dbReference type="EMBL" id="RAW21566.1"/>
    </source>
</evidence>
<dbReference type="EMBL" id="MJFZ01001635">
    <property type="protein sequence ID" value="RAW21639.1"/>
    <property type="molecule type" value="Genomic_DNA"/>
</dbReference>
<gene>
    <name evidence="6" type="ORF">PC110_g21684</name>
    <name evidence="5" type="ORF">PC110_g21918</name>
    <name evidence="4" type="ORF">PC110_g21992</name>
    <name evidence="3" type="ORF">PC110_g22034</name>
    <name evidence="1" type="ORF">PC113_g23765</name>
    <name evidence="2" type="ORF">PC129_g24349</name>
</gene>
<evidence type="ECO:0000313" key="3">
    <source>
        <dbReference type="EMBL" id="RAW21524.1"/>
    </source>
</evidence>
<evidence type="ECO:0000313" key="6">
    <source>
        <dbReference type="EMBL" id="RAW21873.1"/>
    </source>
</evidence>